<dbReference type="InParanoid" id="B4N8Z1"/>
<protein>
    <recommendedName>
        <fullName evidence="3">Conserved oligomeric Golgi complex subunit 1</fullName>
    </recommendedName>
</protein>
<reference evidence="9 10" key="1">
    <citation type="journal article" date="2007" name="Nature">
        <title>Evolution of genes and genomes on the Drosophila phylogeny.</title>
        <authorList>
            <consortium name="Drosophila 12 Genomes Consortium"/>
            <person name="Clark A.G."/>
            <person name="Eisen M.B."/>
            <person name="Smith D.R."/>
            <person name="Bergman C.M."/>
            <person name="Oliver B."/>
            <person name="Markow T.A."/>
            <person name="Kaufman T.C."/>
            <person name="Kellis M."/>
            <person name="Gelbart W."/>
            <person name="Iyer V.N."/>
            <person name="Pollard D.A."/>
            <person name="Sackton T.B."/>
            <person name="Larracuente A.M."/>
            <person name="Singh N.D."/>
            <person name="Abad J.P."/>
            <person name="Abt D.N."/>
            <person name="Adryan B."/>
            <person name="Aguade M."/>
            <person name="Akashi H."/>
            <person name="Anderson W.W."/>
            <person name="Aquadro C.F."/>
            <person name="Ardell D.H."/>
            <person name="Arguello R."/>
            <person name="Artieri C.G."/>
            <person name="Barbash D.A."/>
            <person name="Barker D."/>
            <person name="Barsanti P."/>
            <person name="Batterham P."/>
            <person name="Batzoglou S."/>
            <person name="Begun D."/>
            <person name="Bhutkar A."/>
            <person name="Blanco E."/>
            <person name="Bosak S.A."/>
            <person name="Bradley R.K."/>
            <person name="Brand A.D."/>
            <person name="Brent M.R."/>
            <person name="Brooks A.N."/>
            <person name="Brown R.H."/>
            <person name="Butlin R.K."/>
            <person name="Caggese C."/>
            <person name="Calvi B.R."/>
            <person name="Bernardo de Carvalho A."/>
            <person name="Caspi A."/>
            <person name="Castrezana S."/>
            <person name="Celniker S.E."/>
            <person name="Chang J.L."/>
            <person name="Chapple C."/>
            <person name="Chatterji S."/>
            <person name="Chinwalla A."/>
            <person name="Civetta A."/>
            <person name="Clifton S.W."/>
            <person name="Comeron J.M."/>
            <person name="Costello J.C."/>
            <person name="Coyne J.A."/>
            <person name="Daub J."/>
            <person name="David R.G."/>
            <person name="Delcher A.L."/>
            <person name="Delehaunty K."/>
            <person name="Do C.B."/>
            <person name="Ebling H."/>
            <person name="Edwards K."/>
            <person name="Eickbush T."/>
            <person name="Evans J.D."/>
            <person name="Filipski A."/>
            <person name="Findeiss S."/>
            <person name="Freyhult E."/>
            <person name="Fulton L."/>
            <person name="Fulton R."/>
            <person name="Garcia A.C."/>
            <person name="Gardiner A."/>
            <person name="Garfield D.A."/>
            <person name="Garvin B.E."/>
            <person name="Gibson G."/>
            <person name="Gilbert D."/>
            <person name="Gnerre S."/>
            <person name="Godfrey J."/>
            <person name="Good R."/>
            <person name="Gotea V."/>
            <person name="Gravely B."/>
            <person name="Greenberg A.J."/>
            <person name="Griffiths-Jones S."/>
            <person name="Gross S."/>
            <person name="Guigo R."/>
            <person name="Gustafson E.A."/>
            <person name="Haerty W."/>
            <person name="Hahn M.W."/>
            <person name="Halligan D.L."/>
            <person name="Halpern A.L."/>
            <person name="Halter G.M."/>
            <person name="Han M.V."/>
            <person name="Heger A."/>
            <person name="Hillier L."/>
            <person name="Hinrichs A.S."/>
            <person name="Holmes I."/>
            <person name="Hoskins R.A."/>
            <person name="Hubisz M.J."/>
            <person name="Hultmark D."/>
            <person name="Huntley M.A."/>
            <person name="Jaffe D.B."/>
            <person name="Jagadeeshan S."/>
            <person name="Jeck W.R."/>
            <person name="Johnson J."/>
            <person name="Jones C.D."/>
            <person name="Jordan W.C."/>
            <person name="Karpen G.H."/>
            <person name="Kataoka E."/>
            <person name="Keightley P.D."/>
            <person name="Kheradpour P."/>
            <person name="Kirkness E.F."/>
            <person name="Koerich L.B."/>
            <person name="Kristiansen K."/>
            <person name="Kudrna D."/>
            <person name="Kulathinal R.J."/>
            <person name="Kumar S."/>
            <person name="Kwok R."/>
            <person name="Lander E."/>
            <person name="Langley C.H."/>
            <person name="Lapoint R."/>
            <person name="Lazzaro B.P."/>
            <person name="Lee S.J."/>
            <person name="Levesque L."/>
            <person name="Li R."/>
            <person name="Lin C.F."/>
            <person name="Lin M.F."/>
            <person name="Lindblad-Toh K."/>
            <person name="Llopart A."/>
            <person name="Long M."/>
            <person name="Low L."/>
            <person name="Lozovsky E."/>
            <person name="Lu J."/>
            <person name="Luo M."/>
            <person name="Machado C.A."/>
            <person name="Makalowski W."/>
            <person name="Marzo M."/>
            <person name="Matsuda M."/>
            <person name="Matzkin L."/>
            <person name="McAllister B."/>
            <person name="McBride C.S."/>
            <person name="McKernan B."/>
            <person name="McKernan K."/>
            <person name="Mendez-Lago M."/>
            <person name="Minx P."/>
            <person name="Mollenhauer M.U."/>
            <person name="Montooth K."/>
            <person name="Mount S.M."/>
            <person name="Mu X."/>
            <person name="Myers E."/>
            <person name="Negre B."/>
            <person name="Newfeld S."/>
            <person name="Nielsen R."/>
            <person name="Noor M.A."/>
            <person name="O'Grady P."/>
            <person name="Pachter L."/>
            <person name="Papaceit M."/>
            <person name="Parisi M.J."/>
            <person name="Parisi M."/>
            <person name="Parts L."/>
            <person name="Pedersen J.S."/>
            <person name="Pesole G."/>
            <person name="Phillippy A.M."/>
            <person name="Ponting C.P."/>
            <person name="Pop M."/>
            <person name="Porcelli D."/>
            <person name="Powell J.R."/>
            <person name="Prohaska S."/>
            <person name="Pruitt K."/>
            <person name="Puig M."/>
            <person name="Quesneville H."/>
            <person name="Ram K.R."/>
            <person name="Rand D."/>
            <person name="Rasmussen M.D."/>
            <person name="Reed L.K."/>
            <person name="Reenan R."/>
            <person name="Reily A."/>
            <person name="Remington K.A."/>
            <person name="Rieger T.T."/>
            <person name="Ritchie M.G."/>
            <person name="Robin C."/>
            <person name="Rogers Y.H."/>
            <person name="Rohde C."/>
            <person name="Rozas J."/>
            <person name="Rubenfield M.J."/>
            <person name="Ruiz A."/>
            <person name="Russo S."/>
            <person name="Salzberg S.L."/>
            <person name="Sanchez-Gracia A."/>
            <person name="Saranga D.J."/>
            <person name="Sato H."/>
            <person name="Schaeffer S.W."/>
            <person name="Schatz M.C."/>
            <person name="Schlenke T."/>
            <person name="Schwartz R."/>
            <person name="Segarra C."/>
            <person name="Singh R.S."/>
            <person name="Sirot L."/>
            <person name="Sirota M."/>
            <person name="Sisneros N.B."/>
            <person name="Smith C.D."/>
            <person name="Smith T.F."/>
            <person name="Spieth J."/>
            <person name="Stage D.E."/>
            <person name="Stark A."/>
            <person name="Stephan W."/>
            <person name="Strausberg R.L."/>
            <person name="Strempel S."/>
            <person name="Sturgill D."/>
            <person name="Sutton G."/>
            <person name="Sutton G.G."/>
            <person name="Tao W."/>
            <person name="Teichmann S."/>
            <person name="Tobari Y.N."/>
            <person name="Tomimura Y."/>
            <person name="Tsolas J.M."/>
            <person name="Valente V.L."/>
            <person name="Venter E."/>
            <person name="Venter J.C."/>
            <person name="Vicario S."/>
            <person name="Vieira F.G."/>
            <person name="Vilella A.J."/>
            <person name="Villasante A."/>
            <person name="Walenz B."/>
            <person name="Wang J."/>
            <person name="Wasserman M."/>
            <person name="Watts T."/>
            <person name="Wilson D."/>
            <person name="Wilson R.K."/>
            <person name="Wing R.A."/>
            <person name="Wolfner M.F."/>
            <person name="Wong A."/>
            <person name="Wong G.K."/>
            <person name="Wu C.I."/>
            <person name="Wu G."/>
            <person name="Yamamoto D."/>
            <person name="Yang H.P."/>
            <person name="Yang S.P."/>
            <person name="Yorke J.A."/>
            <person name="Yoshida K."/>
            <person name="Zdobnov E."/>
            <person name="Zhang P."/>
            <person name="Zhang Y."/>
            <person name="Zimin A.V."/>
            <person name="Baldwin J."/>
            <person name="Abdouelleil A."/>
            <person name="Abdulkadir J."/>
            <person name="Abebe A."/>
            <person name="Abera B."/>
            <person name="Abreu J."/>
            <person name="Acer S.C."/>
            <person name="Aftuck L."/>
            <person name="Alexander A."/>
            <person name="An P."/>
            <person name="Anderson E."/>
            <person name="Anderson S."/>
            <person name="Arachi H."/>
            <person name="Azer M."/>
            <person name="Bachantsang P."/>
            <person name="Barry A."/>
            <person name="Bayul T."/>
            <person name="Berlin A."/>
            <person name="Bessette D."/>
            <person name="Bloom T."/>
            <person name="Blye J."/>
            <person name="Boguslavskiy L."/>
            <person name="Bonnet C."/>
            <person name="Boukhgalter B."/>
            <person name="Bourzgui I."/>
            <person name="Brown A."/>
            <person name="Cahill P."/>
            <person name="Channer S."/>
            <person name="Cheshatsang Y."/>
            <person name="Chuda L."/>
            <person name="Citroen M."/>
            <person name="Collymore A."/>
            <person name="Cooke P."/>
            <person name="Costello M."/>
            <person name="D'Aco K."/>
            <person name="Daza R."/>
            <person name="De Haan G."/>
            <person name="DeGray S."/>
            <person name="DeMaso C."/>
            <person name="Dhargay N."/>
            <person name="Dooley K."/>
            <person name="Dooley E."/>
            <person name="Doricent M."/>
            <person name="Dorje P."/>
            <person name="Dorjee K."/>
            <person name="Dupes A."/>
            <person name="Elong R."/>
            <person name="Falk J."/>
            <person name="Farina A."/>
            <person name="Faro S."/>
            <person name="Ferguson D."/>
            <person name="Fisher S."/>
            <person name="Foley C.D."/>
            <person name="Franke A."/>
            <person name="Friedrich D."/>
            <person name="Gadbois L."/>
            <person name="Gearin G."/>
            <person name="Gearin C.R."/>
            <person name="Giannoukos G."/>
            <person name="Goode T."/>
            <person name="Graham J."/>
            <person name="Grandbois E."/>
            <person name="Grewal S."/>
            <person name="Gyaltsen K."/>
            <person name="Hafez N."/>
            <person name="Hagos B."/>
            <person name="Hall J."/>
            <person name="Henson C."/>
            <person name="Hollinger A."/>
            <person name="Honan T."/>
            <person name="Huard M.D."/>
            <person name="Hughes L."/>
            <person name="Hurhula B."/>
            <person name="Husby M.E."/>
            <person name="Kamat A."/>
            <person name="Kanga B."/>
            <person name="Kashin S."/>
            <person name="Khazanovich D."/>
            <person name="Kisner P."/>
            <person name="Lance K."/>
            <person name="Lara M."/>
            <person name="Lee W."/>
            <person name="Lennon N."/>
            <person name="Letendre F."/>
            <person name="LeVine R."/>
            <person name="Lipovsky A."/>
            <person name="Liu X."/>
            <person name="Liu J."/>
            <person name="Liu S."/>
            <person name="Lokyitsang T."/>
            <person name="Lokyitsang Y."/>
            <person name="Lubonja R."/>
            <person name="Lui A."/>
            <person name="MacDonald P."/>
            <person name="Magnisalis V."/>
            <person name="Maru K."/>
            <person name="Matthews C."/>
            <person name="McCusker W."/>
            <person name="McDonough S."/>
            <person name="Mehta T."/>
            <person name="Meldrim J."/>
            <person name="Meneus L."/>
            <person name="Mihai O."/>
            <person name="Mihalev A."/>
            <person name="Mihova T."/>
            <person name="Mittelman R."/>
            <person name="Mlenga V."/>
            <person name="Montmayeur A."/>
            <person name="Mulrain L."/>
            <person name="Navidi A."/>
            <person name="Naylor J."/>
            <person name="Negash T."/>
            <person name="Nguyen T."/>
            <person name="Nguyen N."/>
            <person name="Nicol R."/>
            <person name="Norbu C."/>
            <person name="Norbu N."/>
            <person name="Novod N."/>
            <person name="O'Neill B."/>
            <person name="Osman S."/>
            <person name="Markiewicz E."/>
            <person name="Oyono O.L."/>
            <person name="Patti C."/>
            <person name="Phunkhang P."/>
            <person name="Pierre F."/>
            <person name="Priest M."/>
            <person name="Raghuraman S."/>
            <person name="Rege F."/>
            <person name="Reyes R."/>
            <person name="Rise C."/>
            <person name="Rogov P."/>
            <person name="Ross K."/>
            <person name="Ryan E."/>
            <person name="Settipalli S."/>
            <person name="Shea T."/>
            <person name="Sherpa N."/>
            <person name="Shi L."/>
            <person name="Shih D."/>
            <person name="Sparrow T."/>
            <person name="Spaulding J."/>
            <person name="Stalker J."/>
            <person name="Stange-Thomann N."/>
            <person name="Stavropoulos S."/>
            <person name="Stone C."/>
            <person name="Strader C."/>
            <person name="Tesfaye S."/>
            <person name="Thomson T."/>
            <person name="Thoulutsang Y."/>
            <person name="Thoulutsang D."/>
            <person name="Topham K."/>
            <person name="Topping I."/>
            <person name="Tsamla T."/>
            <person name="Vassiliev H."/>
            <person name="Vo A."/>
            <person name="Wangchuk T."/>
            <person name="Wangdi T."/>
            <person name="Weiand M."/>
            <person name="Wilkinson J."/>
            <person name="Wilson A."/>
            <person name="Yadav S."/>
            <person name="Young G."/>
            <person name="Yu Q."/>
            <person name="Zembek L."/>
            <person name="Zhong D."/>
            <person name="Zimmer A."/>
            <person name="Zwirko Z."/>
            <person name="Jaffe D.B."/>
            <person name="Alvarez P."/>
            <person name="Brockman W."/>
            <person name="Butler J."/>
            <person name="Chin C."/>
            <person name="Gnerre S."/>
            <person name="Grabherr M."/>
            <person name="Kleber M."/>
            <person name="Mauceli E."/>
            <person name="MacCallum I."/>
        </authorList>
    </citation>
    <scope>NUCLEOTIDE SEQUENCE [LARGE SCALE GENOMIC DNA]</scope>
    <source>
        <strain evidence="10">Tucson 14030-0811.24</strain>
    </source>
</reference>
<dbReference type="FunCoup" id="B4N8Z1">
    <property type="interactions" value="1326"/>
</dbReference>
<dbReference type="PANTHER" id="PTHR31658">
    <property type="entry name" value="CONSERVED OLIGOMERIC GOLGI COMPLEX SUBUNIT 1"/>
    <property type="match status" value="1"/>
</dbReference>
<dbReference type="OrthoDB" id="46189at2759"/>
<dbReference type="EMBL" id="CH964232">
    <property type="protein sequence ID" value="EDW80496.1"/>
    <property type="molecule type" value="Genomic_DNA"/>
</dbReference>
<dbReference type="AlphaFoldDB" id="B4N8Z1"/>
<dbReference type="eggNOG" id="KOG2033">
    <property type="taxonomic scope" value="Eukaryota"/>
</dbReference>
<keyword evidence="6" id="KW-0333">Golgi apparatus</keyword>
<evidence type="ECO:0000313" key="9">
    <source>
        <dbReference type="EMBL" id="EDW80496.1"/>
    </source>
</evidence>
<keyword evidence="4" id="KW-0813">Transport</keyword>
<organism evidence="9 10">
    <name type="scientific">Drosophila willistoni</name>
    <name type="common">Fruit fly</name>
    <dbReference type="NCBI Taxonomy" id="7260"/>
    <lineage>
        <taxon>Eukaryota</taxon>
        <taxon>Metazoa</taxon>
        <taxon>Ecdysozoa</taxon>
        <taxon>Arthropoda</taxon>
        <taxon>Hexapoda</taxon>
        <taxon>Insecta</taxon>
        <taxon>Pterygota</taxon>
        <taxon>Neoptera</taxon>
        <taxon>Endopterygota</taxon>
        <taxon>Diptera</taxon>
        <taxon>Brachycera</taxon>
        <taxon>Muscomorpha</taxon>
        <taxon>Ephydroidea</taxon>
        <taxon>Drosophilidae</taxon>
        <taxon>Drosophila</taxon>
        <taxon>Sophophora</taxon>
    </lineage>
</organism>
<dbReference type="HOGENOM" id="CLU_012605_0_0_1"/>
<dbReference type="STRING" id="7260.B4N8Z1"/>
<keyword evidence="10" id="KW-1185">Reference proteome</keyword>
<evidence type="ECO:0000256" key="7">
    <source>
        <dbReference type="ARBA" id="ARBA00023136"/>
    </source>
</evidence>
<dbReference type="OMA" id="TDINQRC"/>
<gene>
    <name evidence="9" type="primary">Dwil\GK11565</name>
    <name evidence="9" type="ORF">Dwil_GK11565</name>
</gene>
<name>B4N8Z1_DROWI</name>
<dbReference type="GO" id="GO:0006891">
    <property type="term" value="P:intra-Golgi vesicle-mediated transport"/>
    <property type="evidence" value="ECO:0007669"/>
    <property type="project" value="InterPro"/>
</dbReference>
<evidence type="ECO:0000313" key="10">
    <source>
        <dbReference type="Proteomes" id="UP000007798"/>
    </source>
</evidence>
<evidence type="ECO:0000256" key="1">
    <source>
        <dbReference type="ARBA" id="ARBA00004395"/>
    </source>
</evidence>
<proteinExistence type="inferred from homology"/>
<keyword evidence="7" id="KW-0472">Membrane</keyword>
<keyword evidence="5" id="KW-0653">Protein transport</keyword>
<dbReference type="Proteomes" id="UP000007798">
    <property type="component" value="Unassembled WGS sequence"/>
</dbReference>
<dbReference type="GO" id="GO:0000139">
    <property type="term" value="C:Golgi membrane"/>
    <property type="evidence" value="ECO:0007669"/>
    <property type="project" value="UniProtKB-SubCell"/>
</dbReference>
<sequence length="895" mass="102060">MTASLLNLNVDTLFEQNNVSEIDAVHKKIQTVVENKREELRTQVGERYRDLLKAADTIAAMQTSAGTLIEQVHHVQENCRKLNEQQLLGFKDTLSPPAQNTILEGHGTRSKNKKLQNYYSCMVQIKLLTSLPELIWTHIDNEHFYAATELFIFSRHISTGLQLDGQSELMQKLPVAAKQWEILRPFHLTIKQAIMSVLERETINSDVAVDCLQSLLLLDKCDLVSAIKTFLHLRATAFLNSLESKTGKEPRRVKERILASLGILNDTIELIEKCLLENGGLLFSRIKDCNSSAWTPSINRMESSERQLAYLLPDIIANFKPQFDDPKLEVHQMSAALQQFLDKIDSLASKQLEQIFALVSNMQTIQDIKSTASATQERLNFNHLEQYWNLKASQLDFYGMKYTPLIHKRIREIIRNSWSLAMTKTYEKVLQQVETGQLPVAEQIWREQSEDLPLSLAAALNDQPKRLANRTKGYDSSTIDVCKQFDSYLADIVKEMNVLLQEQTTKSEDKLELIQFLRETAQEQITQYLGRLKSLKLKERRTLLQALSNTLALVELCPNLKLCFCPPSSWRQWSANSMGLEHWPRLCGLIEDEMFQFWLLVIDNVLSANSCKDKMPKAMNHEVVLRDFPLWQSQTLEQRDEDDPAERVQSTIRIPIQPRLSLQTYLHDLIHSLNQAVPQTLPPKVLQAFNQKLLSELLSHYESLSTSDCAKSSQNISLQLYFDLKFLERLFGITREERSLYDRFHSLQLSLKDCIDPFDFELFAEHISTHVARSSNRLHGEFGVLTPNSVQNQKNSIISPSNSSSLAHEADPNVLCLSSSGSTSLWFPLLPIVVPPQGLTAPTMAAERKTELMESEKTTPTRKTATTTRKSEGTNKSKSSAASFFGMSQEWFRSS</sequence>
<dbReference type="PhylomeDB" id="B4N8Z1"/>
<evidence type="ECO:0000256" key="4">
    <source>
        <dbReference type="ARBA" id="ARBA00022448"/>
    </source>
</evidence>
<comment type="similarity">
    <text evidence="2">Belongs to the COG1 family.</text>
</comment>
<accession>B4N8Z1</accession>
<evidence type="ECO:0000256" key="8">
    <source>
        <dbReference type="SAM" id="MobiDB-lite"/>
    </source>
</evidence>
<dbReference type="KEGG" id="dwi:6648142"/>
<evidence type="ECO:0000256" key="3">
    <source>
        <dbReference type="ARBA" id="ARBA00020978"/>
    </source>
</evidence>
<dbReference type="GO" id="GO:0015031">
    <property type="term" value="P:protein transport"/>
    <property type="evidence" value="ECO:0007669"/>
    <property type="project" value="UniProtKB-KW"/>
</dbReference>
<dbReference type="Pfam" id="PF08700">
    <property type="entry name" value="VPS51_Exo84_N"/>
    <property type="match status" value="1"/>
</dbReference>
<dbReference type="GO" id="GO:0017119">
    <property type="term" value="C:Golgi transport complex"/>
    <property type="evidence" value="ECO:0007669"/>
    <property type="project" value="EnsemblMetazoa"/>
</dbReference>
<dbReference type="PANTHER" id="PTHR31658:SF0">
    <property type="entry name" value="CONSERVED OLIGOMERIC GOLGI COMPLEX SUBUNIT 1"/>
    <property type="match status" value="1"/>
</dbReference>
<evidence type="ECO:0000256" key="5">
    <source>
        <dbReference type="ARBA" id="ARBA00022927"/>
    </source>
</evidence>
<feature type="region of interest" description="Disordered" evidence="8">
    <location>
        <begin position="851"/>
        <end position="881"/>
    </location>
</feature>
<evidence type="ECO:0000256" key="2">
    <source>
        <dbReference type="ARBA" id="ARBA00006653"/>
    </source>
</evidence>
<evidence type="ECO:0000256" key="6">
    <source>
        <dbReference type="ARBA" id="ARBA00023034"/>
    </source>
</evidence>
<dbReference type="InterPro" id="IPR033370">
    <property type="entry name" value="COG1"/>
</dbReference>
<comment type="subcellular location">
    <subcellularLocation>
        <location evidence="1">Golgi apparatus membrane</location>
        <topology evidence="1">Peripheral membrane protein</topology>
    </subcellularLocation>
</comment>